<organism evidence="2 3">
    <name type="scientific">Virgibacillus indicus</name>
    <dbReference type="NCBI Taxonomy" id="2024554"/>
    <lineage>
        <taxon>Bacteria</taxon>
        <taxon>Bacillati</taxon>
        <taxon>Bacillota</taxon>
        <taxon>Bacilli</taxon>
        <taxon>Bacillales</taxon>
        <taxon>Bacillaceae</taxon>
        <taxon>Virgibacillus</taxon>
    </lineage>
</organism>
<keyword evidence="1" id="KW-0812">Transmembrane</keyword>
<evidence type="ECO:0008006" key="4">
    <source>
        <dbReference type="Google" id="ProtNLM"/>
    </source>
</evidence>
<evidence type="ECO:0000256" key="1">
    <source>
        <dbReference type="SAM" id="Phobius"/>
    </source>
</evidence>
<gene>
    <name evidence="2" type="ORF">CIL03_01120</name>
</gene>
<sequence length="530" mass="58789">MDETLNNGGKKKGFSKGLIAVIAAAVLVVGGAAAAFVLLNFSEKEKFFLAEKNTLDFIVEKAEERYEPELNWMEQTESTPTESTIELSAEYNAPDNFGAGGFGAVDPAQIINNSTITITGAADMENKQATAALKADIGGMEINDINFYVTAEKLMVGLPFLEELLQMKDEDLGGLLKEIDPNMFTGEETMNLENLFEGSNGMLSEEDQEYLEEEYAKMIYDELPEDAFKSENETIKVNGESLDADKITFHLTEDQLKEILTKTFEKLEKDDKVKEILREQMALQFGPTPMDSDIDQFITEYETAMADAKEGVKDFQIPDGLTAVSWISNDLIVQRDIKVEMGPSADELVSFAIKGSQLLQDTNQFFNYDLSFADSYDEGTLNISGNLSWEGNEADDFISLTADEFSLSYEGTESLSDNKRDFERIFSIEEPSTGGGSLVWAGNSTYDNDQMSSEHNLSIESPNLSQDMFALHINTDGKTIDSVEIPEDENVKDLGSMSADEIMNYFENEVTPQMQQWMFGILAGSGTMGF</sequence>
<dbReference type="OrthoDB" id="2729040at2"/>
<reference evidence="2 3" key="1">
    <citation type="submission" date="2017-08" db="EMBL/GenBank/DDBJ databases">
        <title>Virgibacillus indicus sp. nov. and Virgibacillus profoundi sp. nov, two moderately halophilic bacteria isolated from marine sediment by using the Microfluidic Streak Plate.</title>
        <authorList>
            <person name="Xu B."/>
            <person name="Hu B."/>
            <person name="Wang J."/>
            <person name="Zhu Y."/>
            <person name="Huang L."/>
            <person name="Du W."/>
            <person name="Huang Y."/>
        </authorList>
    </citation>
    <scope>NUCLEOTIDE SEQUENCE [LARGE SCALE GENOMIC DNA]</scope>
    <source>
        <strain evidence="2 3">IO3-P2-C2</strain>
    </source>
</reference>
<evidence type="ECO:0000313" key="3">
    <source>
        <dbReference type="Proteomes" id="UP000216498"/>
    </source>
</evidence>
<dbReference type="EMBL" id="NPMS01000001">
    <property type="protein sequence ID" value="OZU89772.1"/>
    <property type="molecule type" value="Genomic_DNA"/>
</dbReference>
<dbReference type="RefSeq" id="WP_094883373.1">
    <property type="nucleotide sequence ID" value="NZ_NPMS01000001.1"/>
</dbReference>
<accession>A0A265NCL0</accession>
<evidence type="ECO:0000313" key="2">
    <source>
        <dbReference type="EMBL" id="OZU89772.1"/>
    </source>
</evidence>
<keyword evidence="3" id="KW-1185">Reference proteome</keyword>
<name>A0A265NCL0_9BACI</name>
<feature type="transmembrane region" description="Helical" evidence="1">
    <location>
        <begin position="18"/>
        <end position="39"/>
    </location>
</feature>
<keyword evidence="1" id="KW-1133">Transmembrane helix</keyword>
<comment type="caution">
    <text evidence="2">The sequence shown here is derived from an EMBL/GenBank/DDBJ whole genome shotgun (WGS) entry which is preliminary data.</text>
</comment>
<dbReference type="Proteomes" id="UP000216498">
    <property type="component" value="Unassembled WGS sequence"/>
</dbReference>
<protein>
    <recommendedName>
        <fullName evidence="4">DUF945 domain-containing protein</fullName>
    </recommendedName>
</protein>
<proteinExistence type="predicted"/>
<keyword evidence="1" id="KW-0472">Membrane</keyword>
<dbReference type="AlphaFoldDB" id="A0A265NCL0"/>